<dbReference type="Proteomes" id="UP001066276">
    <property type="component" value="Chromosome 4_1"/>
</dbReference>
<dbReference type="InterPro" id="IPR004244">
    <property type="entry name" value="Transposase_22"/>
</dbReference>
<organism evidence="1 2">
    <name type="scientific">Pleurodeles waltl</name>
    <name type="common">Iberian ribbed newt</name>
    <dbReference type="NCBI Taxonomy" id="8319"/>
    <lineage>
        <taxon>Eukaryota</taxon>
        <taxon>Metazoa</taxon>
        <taxon>Chordata</taxon>
        <taxon>Craniata</taxon>
        <taxon>Vertebrata</taxon>
        <taxon>Euteleostomi</taxon>
        <taxon>Amphibia</taxon>
        <taxon>Batrachia</taxon>
        <taxon>Caudata</taxon>
        <taxon>Salamandroidea</taxon>
        <taxon>Salamandridae</taxon>
        <taxon>Pleurodelinae</taxon>
        <taxon>Pleurodeles</taxon>
    </lineage>
</organism>
<evidence type="ECO:0000313" key="1">
    <source>
        <dbReference type="EMBL" id="KAJ1173728.1"/>
    </source>
</evidence>
<comment type="caution">
    <text evidence="1">The sequence shown here is derived from an EMBL/GenBank/DDBJ whole genome shotgun (WGS) entry which is preliminary data.</text>
</comment>
<gene>
    <name evidence="1" type="ORF">NDU88_005554</name>
</gene>
<dbReference type="EMBL" id="JANPWB010000007">
    <property type="protein sequence ID" value="KAJ1173728.1"/>
    <property type="molecule type" value="Genomic_DNA"/>
</dbReference>
<evidence type="ECO:0000313" key="2">
    <source>
        <dbReference type="Proteomes" id="UP001066276"/>
    </source>
</evidence>
<dbReference type="Gene3D" id="3.30.70.1820">
    <property type="entry name" value="L1 transposable element, RRM domain"/>
    <property type="match status" value="1"/>
</dbReference>
<dbReference type="PANTHER" id="PTHR11505">
    <property type="entry name" value="L1 TRANSPOSABLE ELEMENT-RELATED"/>
    <property type="match status" value="1"/>
</dbReference>
<sequence length="241" mass="27002">MGKSDAKQAKIQFVTKKTSSLQPEIMSNETTIQPELGGTSEMGEMKALLLTMQSSLSSIDTKMNNMNSRLDLQSNKLERQAGCITEAEQRISNVEDTVQAKSEQLLQMDKILQIIANKNEDLEARSRTNNLCIVGIPESTDTCHMEQYVERLLTTVVGREAFSKILVVERAHGALMTKLPPGAPPRPIIARLLNYRSRDTTLRLGREMHPLKFEGNEISIFLDFTIAVQEARKQTPLSNKN</sequence>
<accession>A0AAV7TBD2</accession>
<dbReference type="AlphaFoldDB" id="A0AAV7TBD2"/>
<evidence type="ECO:0008006" key="3">
    <source>
        <dbReference type="Google" id="ProtNLM"/>
    </source>
</evidence>
<proteinExistence type="predicted"/>
<protein>
    <recommendedName>
        <fullName evidence="3">L1 transposable element RRM domain-containing protein</fullName>
    </recommendedName>
</protein>
<keyword evidence="2" id="KW-1185">Reference proteome</keyword>
<reference evidence="1" key="1">
    <citation type="journal article" date="2022" name="bioRxiv">
        <title>Sequencing and chromosome-scale assembly of the giantPleurodeles waltlgenome.</title>
        <authorList>
            <person name="Brown T."/>
            <person name="Elewa A."/>
            <person name="Iarovenko S."/>
            <person name="Subramanian E."/>
            <person name="Araus A.J."/>
            <person name="Petzold A."/>
            <person name="Susuki M."/>
            <person name="Suzuki K.-i.T."/>
            <person name="Hayashi T."/>
            <person name="Toyoda A."/>
            <person name="Oliveira C."/>
            <person name="Osipova E."/>
            <person name="Leigh N.D."/>
            <person name="Simon A."/>
            <person name="Yun M.H."/>
        </authorList>
    </citation>
    <scope>NUCLEOTIDE SEQUENCE</scope>
    <source>
        <strain evidence="1">20211129_DDA</strain>
        <tissue evidence="1">Liver</tissue>
    </source>
</reference>
<name>A0AAV7TBD2_PLEWA</name>